<evidence type="ECO:0000313" key="1">
    <source>
        <dbReference type="EMBL" id="AHZ69346.1"/>
    </source>
</evidence>
<accession>A0A024E9Q7</accession>
<sequence length="53" mass="5528">MLATDGATTAVLVVAPFGWRLITVVFSDDEGVESVALATAADVDPVRPSKRIV</sequence>
<dbReference type="Proteomes" id="UP000026913">
    <property type="component" value="Chromosome"/>
</dbReference>
<proteinExistence type="predicted"/>
<name>A0A024E9Q7_9PSED</name>
<reference evidence="1 2" key="1">
    <citation type="journal article" date="2012" name="J. Bacteriol.">
        <title>Genome sequence of cold-adapted Pseudomonas mandelii strain JR-1.</title>
        <authorList>
            <person name="Jang S.H."/>
            <person name="Kim J."/>
            <person name="Kim J."/>
            <person name="Hong S."/>
            <person name="Lee C."/>
        </authorList>
    </citation>
    <scope>NUCLEOTIDE SEQUENCE [LARGE SCALE GENOMIC DNA]</scope>
    <source>
        <strain evidence="1 2">JR-1</strain>
    </source>
</reference>
<dbReference type="EMBL" id="CP005960">
    <property type="protein sequence ID" value="AHZ69346.1"/>
    <property type="molecule type" value="Genomic_DNA"/>
</dbReference>
<gene>
    <name evidence="1" type="ORF">OU5_2267</name>
</gene>
<organism evidence="1 2">
    <name type="scientific">Pseudomonas mandelii JR-1</name>
    <dbReference type="NCBI Taxonomy" id="1147786"/>
    <lineage>
        <taxon>Bacteria</taxon>
        <taxon>Pseudomonadati</taxon>
        <taxon>Pseudomonadota</taxon>
        <taxon>Gammaproteobacteria</taxon>
        <taxon>Pseudomonadales</taxon>
        <taxon>Pseudomonadaceae</taxon>
        <taxon>Pseudomonas</taxon>
    </lineage>
</organism>
<dbReference type="HOGENOM" id="CLU_3065214_0_0_6"/>
<protein>
    <submittedName>
        <fullName evidence="1">Uncharacterized protein</fullName>
    </submittedName>
</protein>
<dbReference type="KEGG" id="pman:OU5_2267"/>
<evidence type="ECO:0000313" key="2">
    <source>
        <dbReference type="Proteomes" id="UP000026913"/>
    </source>
</evidence>
<dbReference type="AlphaFoldDB" id="A0A024E9Q7"/>